<accession>A0A8X6NR88</accession>
<protein>
    <submittedName>
        <fullName evidence="2">Uncharacterized protein</fullName>
    </submittedName>
</protein>
<keyword evidence="1" id="KW-1133">Transmembrane helix</keyword>
<evidence type="ECO:0000313" key="3">
    <source>
        <dbReference type="Proteomes" id="UP000887013"/>
    </source>
</evidence>
<dbReference type="EMBL" id="BMAW01107245">
    <property type="protein sequence ID" value="GFT28396.1"/>
    <property type="molecule type" value="Genomic_DNA"/>
</dbReference>
<proteinExistence type="predicted"/>
<evidence type="ECO:0000313" key="2">
    <source>
        <dbReference type="EMBL" id="GFT28396.1"/>
    </source>
</evidence>
<keyword evidence="1" id="KW-0812">Transmembrane</keyword>
<gene>
    <name evidence="2" type="ORF">NPIL_157121</name>
</gene>
<reference evidence="2" key="1">
    <citation type="submission" date="2020-08" db="EMBL/GenBank/DDBJ databases">
        <title>Multicomponent nature underlies the extraordinary mechanical properties of spider dragline silk.</title>
        <authorList>
            <person name="Kono N."/>
            <person name="Nakamura H."/>
            <person name="Mori M."/>
            <person name="Yoshida Y."/>
            <person name="Ohtoshi R."/>
            <person name="Malay A.D."/>
            <person name="Moran D.A.P."/>
            <person name="Tomita M."/>
            <person name="Numata K."/>
            <person name="Arakawa K."/>
        </authorList>
    </citation>
    <scope>NUCLEOTIDE SEQUENCE</scope>
</reference>
<dbReference type="Proteomes" id="UP000887013">
    <property type="component" value="Unassembled WGS sequence"/>
</dbReference>
<dbReference type="AlphaFoldDB" id="A0A8X6NR88"/>
<keyword evidence="3" id="KW-1185">Reference proteome</keyword>
<feature type="transmembrane region" description="Helical" evidence="1">
    <location>
        <begin position="12"/>
        <end position="31"/>
    </location>
</feature>
<comment type="caution">
    <text evidence="2">The sequence shown here is derived from an EMBL/GenBank/DDBJ whole genome shotgun (WGS) entry which is preliminary data.</text>
</comment>
<sequence length="107" mass="12288">MRLSGQDHTMNVLFFTKIINYMSSVFLRIIVHKREVRAFCTPKILIPIELYGDTTRIKGMIQLCTTAQHNVTPDKDCYAIKLIDFLFVGEMIACSTFSSVEDLPRII</sequence>
<name>A0A8X6NR88_NEPPI</name>
<organism evidence="2 3">
    <name type="scientific">Nephila pilipes</name>
    <name type="common">Giant wood spider</name>
    <name type="synonym">Nephila maculata</name>
    <dbReference type="NCBI Taxonomy" id="299642"/>
    <lineage>
        <taxon>Eukaryota</taxon>
        <taxon>Metazoa</taxon>
        <taxon>Ecdysozoa</taxon>
        <taxon>Arthropoda</taxon>
        <taxon>Chelicerata</taxon>
        <taxon>Arachnida</taxon>
        <taxon>Araneae</taxon>
        <taxon>Araneomorphae</taxon>
        <taxon>Entelegynae</taxon>
        <taxon>Araneoidea</taxon>
        <taxon>Nephilidae</taxon>
        <taxon>Nephila</taxon>
    </lineage>
</organism>
<keyword evidence="1" id="KW-0472">Membrane</keyword>
<evidence type="ECO:0000256" key="1">
    <source>
        <dbReference type="SAM" id="Phobius"/>
    </source>
</evidence>